<reference evidence="4 5" key="1">
    <citation type="submission" date="2017-09" db="EMBL/GenBank/DDBJ databases">
        <title>Depth-based differentiation of microbial function through sediment-hosted aquifers and enrichment of novel symbionts in the deep terrestrial subsurface.</title>
        <authorList>
            <person name="Probst A.J."/>
            <person name="Ladd B."/>
            <person name="Jarett J.K."/>
            <person name="Geller-Mcgrath D.E."/>
            <person name="Sieber C.M."/>
            <person name="Emerson J.B."/>
            <person name="Anantharaman K."/>
            <person name="Thomas B.C."/>
            <person name="Malmstrom R."/>
            <person name="Stieglmeier M."/>
            <person name="Klingl A."/>
            <person name="Woyke T."/>
            <person name="Ryan C.M."/>
            <person name="Banfield J.F."/>
        </authorList>
    </citation>
    <scope>NUCLEOTIDE SEQUENCE [LARGE SCALE GENOMIC DNA]</scope>
    <source>
        <strain evidence="4">CG11_big_fil_rev_8_21_14_0_20_38_23</strain>
    </source>
</reference>
<dbReference type="SUPFAM" id="SSF47090">
    <property type="entry name" value="PGBD-like"/>
    <property type="match status" value="1"/>
</dbReference>
<keyword evidence="2" id="KW-0472">Membrane</keyword>
<sequence length="318" mass="35770">MNSNPLKLLALLIGTVFVLIIIIYFVFIAPFYKLYKSPGAEETKTVPSQTSTQEQTKPAGESAPFNFYEPTYQIPATSTFFLASTTSTTVPQPELTKEEALKLKDFPLQKFYGSLNSKDTKILMNQVFLYQKGRLNLKDITGIYDQTTFEAVKKFQEYLNLAPTAKFDEATVLIGSAFYNALPASGNFIDERPILSFNKEDSPNFYFFGTGLVPLKLNTNFLGLSFFITKIINEKLFNAAGGQYLNKGLFVTVLNNTVEKQSCSFYDLDKNNKLITAFGLLPNSLYFIQIKNEAGAIYQKENSLLVCGKKQIEIRLSF</sequence>
<dbReference type="Proteomes" id="UP000228867">
    <property type="component" value="Unassembled WGS sequence"/>
</dbReference>
<evidence type="ECO:0000313" key="5">
    <source>
        <dbReference type="Proteomes" id="UP000228867"/>
    </source>
</evidence>
<feature type="compositionally biased region" description="Polar residues" evidence="1">
    <location>
        <begin position="45"/>
        <end position="56"/>
    </location>
</feature>
<protein>
    <recommendedName>
        <fullName evidence="3">Peptidoglycan binding-like domain-containing protein</fullName>
    </recommendedName>
</protein>
<name>A0A2H0NAX0_9BACT</name>
<dbReference type="Gene3D" id="1.10.101.10">
    <property type="entry name" value="PGBD-like superfamily/PGBD"/>
    <property type="match status" value="1"/>
</dbReference>
<dbReference type="Pfam" id="PF01471">
    <property type="entry name" value="PG_binding_1"/>
    <property type="match status" value="1"/>
</dbReference>
<proteinExistence type="predicted"/>
<dbReference type="AlphaFoldDB" id="A0A2H0NAX0"/>
<keyword evidence="2" id="KW-1133">Transmembrane helix</keyword>
<dbReference type="InterPro" id="IPR002477">
    <property type="entry name" value="Peptidoglycan-bd-like"/>
</dbReference>
<evidence type="ECO:0000256" key="2">
    <source>
        <dbReference type="SAM" id="Phobius"/>
    </source>
</evidence>
<feature type="domain" description="Peptidoglycan binding-like" evidence="3">
    <location>
        <begin position="128"/>
        <end position="172"/>
    </location>
</feature>
<evidence type="ECO:0000259" key="3">
    <source>
        <dbReference type="Pfam" id="PF01471"/>
    </source>
</evidence>
<gene>
    <name evidence="4" type="ORF">COV54_03480</name>
</gene>
<feature type="transmembrane region" description="Helical" evidence="2">
    <location>
        <begin position="6"/>
        <end position="27"/>
    </location>
</feature>
<organism evidence="4 5">
    <name type="scientific">Candidatus Jorgensenbacteria bacterium CG11_big_fil_rev_8_21_14_0_20_38_23</name>
    <dbReference type="NCBI Taxonomy" id="1974594"/>
    <lineage>
        <taxon>Bacteria</taxon>
        <taxon>Candidatus Joergenseniibacteriota</taxon>
    </lineage>
</organism>
<dbReference type="EMBL" id="PCWR01000068">
    <property type="protein sequence ID" value="PIR06027.1"/>
    <property type="molecule type" value="Genomic_DNA"/>
</dbReference>
<evidence type="ECO:0000313" key="4">
    <source>
        <dbReference type="EMBL" id="PIR06027.1"/>
    </source>
</evidence>
<accession>A0A2H0NAX0</accession>
<evidence type="ECO:0000256" key="1">
    <source>
        <dbReference type="SAM" id="MobiDB-lite"/>
    </source>
</evidence>
<dbReference type="InterPro" id="IPR036366">
    <property type="entry name" value="PGBDSf"/>
</dbReference>
<keyword evidence="2" id="KW-0812">Transmembrane</keyword>
<comment type="caution">
    <text evidence="4">The sequence shown here is derived from an EMBL/GenBank/DDBJ whole genome shotgun (WGS) entry which is preliminary data.</text>
</comment>
<feature type="region of interest" description="Disordered" evidence="1">
    <location>
        <begin position="42"/>
        <end position="62"/>
    </location>
</feature>
<dbReference type="InterPro" id="IPR036365">
    <property type="entry name" value="PGBD-like_sf"/>
</dbReference>